<protein>
    <submittedName>
        <fullName evidence="3">Alpha-1,2-fucosyltransferase</fullName>
    </submittedName>
</protein>
<accession>A0A938WSV9</accession>
<dbReference type="EMBL" id="JACJJG010000027">
    <property type="protein sequence ID" value="MBM6673574.1"/>
    <property type="molecule type" value="Genomic_DNA"/>
</dbReference>
<organism evidence="3 4">
    <name type="scientific">Marseilla massiliensis</name>
    <dbReference type="NCBI Taxonomy" id="1841864"/>
    <lineage>
        <taxon>Bacteria</taxon>
        <taxon>Pseudomonadati</taxon>
        <taxon>Bacteroidota</taxon>
        <taxon>Bacteroidia</taxon>
        <taxon>Bacteroidales</taxon>
        <taxon>Prevotellaceae</taxon>
        <taxon>Marseilla</taxon>
    </lineage>
</organism>
<dbReference type="InterPro" id="IPR002516">
    <property type="entry name" value="Glyco_trans_11"/>
</dbReference>
<dbReference type="RefSeq" id="WP_205104348.1">
    <property type="nucleotide sequence ID" value="NZ_JACJJG010000027.1"/>
</dbReference>
<keyword evidence="2" id="KW-0808">Transferase</keyword>
<dbReference type="GO" id="GO:0005975">
    <property type="term" value="P:carbohydrate metabolic process"/>
    <property type="evidence" value="ECO:0007669"/>
    <property type="project" value="InterPro"/>
</dbReference>
<sequence length="346" mass="40922">MILFHIDSGLGNQMLAYCEYLALKKSNPGEDIYTETLVYEIPECDKTISQWNGFELERVFGLKIPNLKDLLSEKDYQYVKDCLVKSEFWRKNWNYSPYVTKALSDIGHNLENMCQINNEYPQKSAIKSFFGKSRQVQLLKYYYLRHKQIIDTKAYVNQYNHKTYLFGKYHDAYLGQKFSFIFRDNGIEQIKDDILKSFVFPEIKDERNRQLASMLRSTNSVAIHARRGDMLGRTWVYYQGGYFKRAVSYIKKHVDSPVFYFFCDPGSSEWCMKNLNIFGLTKNRDNIKFVTWNKGNDSFRDMQLMSYCKHNIITNSSFGWWGAYLNTNPDKITCTPDWAYNSTNHF</sequence>
<evidence type="ECO:0000256" key="2">
    <source>
        <dbReference type="ARBA" id="ARBA00022679"/>
    </source>
</evidence>
<proteinExistence type="predicted"/>
<reference evidence="3" key="2">
    <citation type="journal article" date="2021" name="Sci. Rep.">
        <title>The distribution of antibiotic resistance genes in chicken gut microbiota commensals.</title>
        <authorList>
            <person name="Juricova H."/>
            <person name="Matiasovicova J."/>
            <person name="Kubasova T."/>
            <person name="Cejkova D."/>
            <person name="Rychlik I."/>
        </authorList>
    </citation>
    <scope>NUCLEOTIDE SEQUENCE</scope>
    <source>
        <strain evidence="3">An824</strain>
    </source>
</reference>
<dbReference type="AlphaFoldDB" id="A0A938WSV9"/>
<gene>
    <name evidence="3" type="ORF">H6A34_06765</name>
</gene>
<dbReference type="PANTHER" id="PTHR11927:SF9">
    <property type="entry name" value="L-FUCOSYLTRANSFERASE"/>
    <property type="match status" value="1"/>
</dbReference>
<dbReference type="PANTHER" id="PTHR11927">
    <property type="entry name" value="GALACTOSIDE 2-L-FUCOSYLTRANSFERASE"/>
    <property type="match status" value="1"/>
</dbReference>
<reference evidence="3" key="1">
    <citation type="submission" date="2020-08" db="EMBL/GenBank/DDBJ databases">
        <authorList>
            <person name="Cejkova D."/>
            <person name="Kubasova T."/>
            <person name="Jahodarova E."/>
            <person name="Rychlik I."/>
        </authorList>
    </citation>
    <scope>NUCLEOTIDE SEQUENCE</scope>
    <source>
        <strain evidence="3">An824</strain>
    </source>
</reference>
<comment type="caution">
    <text evidence="3">The sequence shown here is derived from an EMBL/GenBank/DDBJ whole genome shotgun (WGS) entry which is preliminary data.</text>
</comment>
<dbReference type="GO" id="GO:0008107">
    <property type="term" value="F:galactoside 2-alpha-L-fucosyltransferase activity"/>
    <property type="evidence" value="ECO:0007669"/>
    <property type="project" value="InterPro"/>
</dbReference>
<dbReference type="CDD" id="cd11301">
    <property type="entry name" value="Fut1_Fut2_like"/>
    <property type="match status" value="1"/>
</dbReference>
<name>A0A938WSV9_9BACT</name>
<dbReference type="GO" id="GO:0016020">
    <property type="term" value="C:membrane"/>
    <property type="evidence" value="ECO:0007669"/>
    <property type="project" value="InterPro"/>
</dbReference>
<keyword evidence="4" id="KW-1185">Reference proteome</keyword>
<dbReference type="Pfam" id="PF01531">
    <property type="entry name" value="Glyco_transf_11"/>
    <property type="match status" value="1"/>
</dbReference>
<dbReference type="Proteomes" id="UP000706891">
    <property type="component" value="Unassembled WGS sequence"/>
</dbReference>
<evidence type="ECO:0000256" key="1">
    <source>
        <dbReference type="ARBA" id="ARBA00022676"/>
    </source>
</evidence>
<evidence type="ECO:0000313" key="3">
    <source>
        <dbReference type="EMBL" id="MBM6673574.1"/>
    </source>
</evidence>
<keyword evidence="1" id="KW-0328">Glycosyltransferase</keyword>
<evidence type="ECO:0000313" key="4">
    <source>
        <dbReference type="Proteomes" id="UP000706891"/>
    </source>
</evidence>